<proteinExistence type="inferred from homology"/>
<comment type="similarity">
    <text evidence="4">Belongs to the N(4)/N(6)-methyltransferase family.</text>
</comment>
<gene>
    <name evidence="6" type="ORF">GQA70_08610</name>
</gene>
<protein>
    <recommendedName>
        <fullName evidence="4">Methyltransferase</fullName>
        <ecNumber evidence="4">2.1.1.-</ecNumber>
    </recommendedName>
</protein>
<accession>A0ABX7F7C0</accession>
<evidence type="ECO:0000256" key="2">
    <source>
        <dbReference type="ARBA" id="ARBA00022679"/>
    </source>
</evidence>
<dbReference type="Pfam" id="PF01555">
    <property type="entry name" value="N6_N4_Mtase"/>
    <property type="match status" value="1"/>
</dbReference>
<feature type="domain" description="DNA methylase N-4/N-6" evidence="5">
    <location>
        <begin position="32"/>
        <end position="237"/>
    </location>
</feature>
<dbReference type="EC" id="2.1.1.-" evidence="4"/>
<dbReference type="InterPro" id="IPR001091">
    <property type="entry name" value="RM_Methyltransferase"/>
</dbReference>
<organism evidence="6 7">
    <name type="scientific">Ponticoccus alexandrii</name>
    <dbReference type="NCBI Taxonomy" id="1943633"/>
    <lineage>
        <taxon>Bacteria</taxon>
        <taxon>Pseudomonadati</taxon>
        <taxon>Pseudomonadota</taxon>
        <taxon>Alphaproteobacteria</taxon>
        <taxon>Rhodobacterales</taxon>
        <taxon>Roseobacteraceae</taxon>
        <taxon>Ponticoccus</taxon>
    </lineage>
</organism>
<reference evidence="6 7" key="1">
    <citation type="submission" date="2019-12" db="EMBL/GenBank/DDBJ databases">
        <title>Complete Genome Sequence of a Quorum-Sensing Bacterium,Rhodobacteraceae bacterium C31, Isolated from a marine microalgae symbiotic bacteria.</title>
        <authorList>
            <person name="Zhang Y."/>
        </authorList>
    </citation>
    <scope>NUCLEOTIDE SEQUENCE [LARGE SCALE GENOMIC DNA]</scope>
    <source>
        <strain evidence="6 7">C31</strain>
    </source>
</reference>
<evidence type="ECO:0000256" key="4">
    <source>
        <dbReference type="RuleBase" id="RU362026"/>
    </source>
</evidence>
<keyword evidence="1" id="KW-0489">Methyltransferase</keyword>
<sequence length="256" mass="27983">MPSPFPSVEIGDCLLINGDMREVLPVLTSRAKLCLSDPPYPLTAGGNSTGEMVGCFAHGVYDNSGALFDLVEWSAMAPLIFDALAPDADAVIMTSDREEGRARAAFEQSGFAFHRLLIWDKVTATPNRWYMPNCELALYLYKGRARRITDCASKALIRCPQRDVSHLYLPRDLAPEERRPHATEKPVALMRYWLENSTDAGDLVLDPFMGAGSTVIAAAQAGRPAIGIEKDPKWFRVACARVAEAVDGVAQAELAL</sequence>
<evidence type="ECO:0000259" key="5">
    <source>
        <dbReference type="Pfam" id="PF01555"/>
    </source>
</evidence>
<comment type="catalytic activity">
    <reaction evidence="3">
        <text>a 2'-deoxyadenosine in DNA + S-adenosyl-L-methionine = an N(6)-methyl-2'-deoxyadenosine in DNA + S-adenosyl-L-homocysteine + H(+)</text>
        <dbReference type="Rhea" id="RHEA:15197"/>
        <dbReference type="Rhea" id="RHEA-COMP:12418"/>
        <dbReference type="Rhea" id="RHEA-COMP:12419"/>
        <dbReference type="ChEBI" id="CHEBI:15378"/>
        <dbReference type="ChEBI" id="CHEBI:57856"/>
        <dbReference type="ChEBI" id="CHEBI:59789"/>
        <dbReference type="ChEBI" id="CHEBI:90615"/>
        <dbReference type="ChEBI" id="CHEBI:90616"/>
        <dbReference type="EC" id="2.1.1.72"/>
    </reaction>
</comment>
<dbReference type="SUPFAM" id="SSF53335">
    <property type="entry name" value="S-adenosyl-L-methionine-dependent methyltransferases"/>
    <property type="match status" value="1"/>
</dbReference>
<evidence type="ECO:0000313" key="6">
    <source>
        <dbReference type="EMBL" id="QRF66364.1"/>
    </source>
</evidence>
<dbReference type="EMBL" id="CP047166">
    <property type="protein sequence ID" value="QRF66364.1"/>
    <property type="molecule type" value="Genomic_DNA"/>
</dbReference>
<keyword evidence="2" id="KW-0808">Transferase</keyword>
<dbReference type="Proteomes" id="UP000596387">
    <property type="component" value="Chromosome"/>
</dbReference>
<dbReference type="InterPro" id="IPR029063">
    <property type="entry name" value="SAM-dependent_MTases_sf"/>
</dbReference>
<keyword evidence="7" id="KW-1185">Reference proteome</keyword>
<name>A0ABX7F7C0_9RHOB</name>
<dbReference type="RefSeq" id="WP_023848248.1">
    <property type="nucleotide sequence ID" value="NZ_CP047166.1"/>
</dbReference>
<evidence type="ECO:0000313" key="7">
    <source>
        <dbReference type="Proteomes" id="UP000596387"/>
    </source>
</evidence>
<evidence type="ECO:0000256" key="1">
    <source>
        <dbReference type="ARBA" id="ARBA00022603"/>
    </source>
</evidence>
<evidence type="ECO:0000256" key="3">
    <source>
        <dbReference type="ARBA" id="ARBA00047942"/>
    </source>
</evidence>
<dbReference type="InterPro" id="IPR002941">
    <property type="entry name" value="DNA_methylase_N4/N6"/>
</dbReference>
<dbReference type="Gene3D" id="3.40.50.150">
    <property type="entry name" value="Vaccinia Virus protein VP39"/>
    <property type="match status" value="1"/>
</dbReference>
<dbReference type="PRINTS" id="PR00508">
    <property type="entry name" value="S21N4MTFRASE"/>
</dbReference>